<evidence type="ECO:0000256" key="3">
    <source>
        <dbReference type="ARBA" id="ARBA00022833"/>
    </source>
</evidence>
<keyword evidence="6" id="KW-0804">Transcription</keyword>
<evidence type="ECO:0000256" key="1">
    <source>
        <dbReference type="ARBA" id="ARBA00007957"/>
    </source>
</evidence>
<name>A0ABZ0CSM0_9BURK</name>
<keyword evidence="5" id="KW-0238">DNA-binding</keyword>
<gene>
    <name evidence="7" type="ORF">RXV79_13195</name>
</gene>
<dbReference type="Gene3D" id="1.10.10.10">
    <property type="entry name" value="Winged helix-like DNA-binding domain superfamily/Winged helix DNA-binding domain"/>
    <property type="match status" value="1"/>
</dbReference>
<dbReference type="Gene3D" id="3.30.1490.190">
    <property type="match status" value="1"/>
</dbReference>
<organism evidence="7 8">
    <name type="scientific">Piscinibacter gummiphilus</name>
    <dbReference type="NCBI Taxonomy" id="946333"/>
    <lineage>
        <taxon>Bacteria</taxon>
        <taxon>Pseudomonadati</taxon>
        <taxon>Pseudomonadota</taxon>
        <taxon>Betaproteobacteria</taxon>
        <taxon>Burkholderiales</taxon>
        <taxon>Sphaerotilaceae</taxon>
        <taxon>Piscinibacter</taxon>
    </lineage>
</organism>
<dbReference type="PANTHER" id="PTHR33202:SF22">
    <property type="entry name" value="HYDROGEN PEROXIDE SENSITIVE REPRESSOR"/>
    <property type="match status" value="1"/>
</dbReference>
<evidence type="ECO:0000256" key="6">
    <source>
        <dbReference type="ARBA" id="ARBA00023163"/>
    </source>
</evidence>
<dbReference type="SUPFAM" id="SSF46785">
    <property type="entry name" value="Winged helix' DNA-binding domain"/>
    <property type="match status" value="1"/>
</dbReference>
<dbReference type="CDD" id="cd07153">
    <property type="entry name" value="Fur_like"/>
    <property type="match status" value="1"/>
</dbReference>
<proteinExistence type="inferred from homology"/>
<accession>A0ABZ0CSM0</accession>
<keyword evidence="4" id="KW-0805">Transcription regulation</keyword>
<dbReference type="InterPro" id="IPR036390">
    <property type="entry name" value="WH_DNA-bd_sf"/>
</dbReference>
<dbReference type="Pfam" id="PF01475">
    <property type="entry name" value="FUR"/>
    <property type="match status" value="1"/>
</dbReference>
<dbReference type="InterPro" id="IPR043135">
    <property type="entry name" value="Fur_C"/>
</dbReference>
<dbReference type="RefSeq" id="WP_257824070.1">
    <property type="nucleotide sequence ID" value="NZ_CP136336.1"/>
</dbReference>
<keyword evidence="8" id="KW-1185">Reference proteome</keyword>
<evidence type="ECO:0000256" key="5">
    <source>
        <dbReference type="ARBA" id="ARBA00023125"/>
    </source>
</evidence>
<sequence>MNTPISPALHKERSTRQRGAIRMAIESAGRPLNPHEILDEAQRDVPELGISTVYRTLKLLLEAGEIDLVMLPGQVARYEAPRIGPRHYFLCRSCQRAYVLKECKLDVSKVRQHSVESHEVTLHGLCSQCKPGRKKNSRDFPGDLQSHFRLQGIRTATVRRNTGASR</sequence>
<evidence type="ECO:0000313" key="7">
    <source>
        <dbReference type="EMBL" id="WOB05878.1"/>
    </source>
</evidence>
<dbReference type="Proteomes" id="UP001303946">
    <property type="component" value="Chromosome"/>
</dbReference>
<dbReference type="PANTHER" id="PTHR33202">
    <property type="entry name" value="ZINC UPTAKE REGULATION PROTEIN"/>
    <property type="match status" value="1"/>
</dbReference>
<keyword evidence="3" id="KW-0862">Zinc</keyword>
<evidence type="ECO:0000313" key="8">
    <source>
        <dbReference type="Proteomes" id="UP001303946"/>
    </source>
</evidence>
<protein>
    <submittedName>
        <fullName evidence="7">Transcriptional repressor</fullName>
    </submittedName>
</protein>
<keyword evidence="2" id="KW-0678">Repressor</keyword>
<dbReference type="InterPro" id="IPR002481">
    <property type="entry name" value="FUR"/>
</dbReference>
<evidence type="ECO:0000256" key="2">
    <source>
        <dbReference type="ARBA" id="ARBA00022491"/>
    </source>
</evidence>
<dbReference type="EMBL" id="CP136336">
    <property type="protein sequence ID" value="WOB05878.1"/>
    <property type="molecule type" value="Genomic_DNA"/>
</dbReference>
<comment type="similarity">
    <text evidence="1">Belongs to the Fur family.</text>
</comment>
<evidence type="ECO:0000256" key="4">
    <source>
        <dbReference type="ARBA" id="ARBA00023015"/>
    </source>
</evidence>
<reference evidence="7 8" key="1">
    <citation type="submission" date="2023-10" db="EMBL/GenBank/DDBJ databases">
        <title>Bacteria for the degradation of biodegradable plastic PBAT(Polybutylene adipate terephthalate).</title>
        <authorList>
            <person name="Weon H.-Y."/>
            <person name="Yeon J."/>
        </authorList>
    </citation>
    <scope>NUCLEOTIDE SEQUENCE [LARGE SCALE GENOMIC DNA]</scope>
    <source>
        <strain evidence="7 8">SBD 7-3</strain>
    </source>
</reference>
<dbReference type="InterPro" id="IPR036388">
    <property type="entry name" value="WH-like_DNA-bd_sf"/>
</dbReference>